<organism evidence="1 2">
    <name type="scientific">Faecalibacterium duncaniae (strain DSM 17677 / JCM 31915 / A2-165)</name>
    <name type="common">Faecalibacterium prausnitzii</name>
    <dbReference type="NCBI Taxonomy" id="411483"/>
    <lineage>
        <taxon>Bacteria</taxon>
        <taxon>Bacillati</taxon>
        <taxon>Bacillota</taxon>
        <taxon>Clostridia</taxon>
        <taxon>Eubacteriales</taxon>
        <taxon>Oscillospiraceae</taxon>
        <taxon>Faecalibacterium</taxon>
    </lineage>
</organism>
<proteinExistence type="predicted"/>
<sequence length="39" mass="4384">MAGRRVFEVWRFAPVCPAGAKPYPCGRSAFWSVSDHSEK</sequence>
<keyword evidence="2" id="KW-1185">Reference proteome</keyword>
<dbReference type="STRING" id="411483.FAEPRAA2165_02139"/>
<evidence type="ECO:0000313" key="1">
    <source>
        <dbReference type="EMBL" id="EEU96226.1"/>
    </source>
</evidence>
<gene>
    <name evidence="1" type="ORF">FAEPRAA2165_02139</name>
</gene>
<comment type="caution">
    <text evidence="1">The sequence shown here is derived from an EMBL/GenBank/DDBJ whole genome shotgun (WGS) entry which is preliminary data.</text>
</comment>
<dbReference type="HOGENOM" id="CLU_3310065_0_0_9"/>
<accession>C7H756</accession>
<dbReference type="EMBL" id="ACOP02000055">
    <property type="protein sequence ID" value="EEU96226.1"/>
    <property type="molecule type" value="Genomic_DNA"/>
</dbReference>
<dbReference type="AlphaFoldDB" id="C7H756"/>
<protein>
    <submittedName>
        <fullName evidence="1">Uncharacterized protein</fullName>
    </submittedName>
</protein>
<evidence type="ECO:0000313" key="2">
    <source>
        <dbReference type="Proteomes" id="UP000004619"/>
    </source>
</evidence>
<dbReference type="Proteomes" id="UP000004619">
    <property type="component" value="Unassembled WGS sequence"/>
</dbReference>
<reference evidence="1" key="1">
    <citation type="submission" date="2009-08" db="EMBL/GenBank/DDBJ databases">
        <authorList>
            <person name="Weinstock G."/>
            <person name="Sodergren E."/>
            <person name="Clifton S."/>
            <person name="Fulton L."/>
            <person name="Fulton B."/>
            <person name="Courtney L."/>
            <person name="Fronick C."/>
            <person name="Harrison M."/>
            <person name="Strong C."/>
            <person name="Farmer C."/>
            <person name="Delahaunty K."/>
            <person name="Markovic C."/>
            <person name="Hall O."/>
            <person name="Minx P."/>
            <person name="Tomlinson C."/>
            <person name="Mitreva M."/>
            <person name="Nelson J."/>
            <person name="Hou S."/>
            <person name="Wollam A."/>
            <person name="Pepin K.H."/>
            <person name="Johnson M."/>
            <person name="Bhonagiri V."/>
            <person name="Nash W.E."/>
            <person name="Warren W."/>
            <person name="Chinwalla A."/>
            <person name="Mardis E.R."/>
            <person name="Wilson R.K."/>
        </authorList>
    </citation>
    <scope>NUCLEOTIDE SEQUENCE [LARGE SCALE GENOMIC DNA]</scope>
    <source>
        <strain evidence="1">A2-165</strain>
    </source>
</reference>
<name>C7H756_FAED2</name>